<gene>
    <name evidence="1" type="ORF">VSR83_39525</name>
</gene>
<organism evidence="1 2">
    <name type="scientific">Paraburkholderia unamae</name>
    <dbReference type="NCBI Taxonomy" id="219649"/>
    <lineage>
        <taxon>Bacteria</taxon>
        <taxon>Pseudomonadati</taxon>
        <taxon>Pseudomonadota</taxon>
        <taxon>Betaproteobacteria</taxon>
        <taxon>Burkholderiales</taxon>
        <taxon>Burkholderiaceae</taxon>
        <taxon>Paraburkholderia</taxon>
    </lineage>
</organism>
<evidence type="ECO:0000313" key="1">
    <source>
        <dbReference type="EMBL" id="MEM5406020.1"/>
    </source>
</evidence>
<comment type="caution">
    <text evidence="1">The sequence shown here is derived from an EMBL/GenBank/DDBJ whole genome shotgun (WGS) entry which is preliminary data.</text>
</comment>
<dbReference type="EMBL" id="JAYMRU010000054">
    <property type="protein sequence ID" value="MEM5406020.1"/>
    <property type="molecule type" value="Genomic_DNA"/>
</dbReference>
<reference evidence="1" key="1">
    <citation type="submission" date="2024-01" db="EMBL/GenBank/DDBJ databases">
        <title>The diversity of rhizobia nodulating Mimosa spp. in eleven states of Brazil covering several biomes is determined by host plant, location, and edaphic factors.</title>
        <authorList>
            <person name="Rouws L."/>
            <person name="Barauna A."/>
            <person name="Beukes C."/>
            <person name="De Faria S.M."/>
            <person name="Gross E."/>
            <person name="Dos Reis Junior F.B."/>
            <person name="Simon M."/>
            <person name="Maluk M."/>
            <person name="Odee D.W."/>
            <person name="Kenicer G."/>
            <person name="Young J.P.W."/>
            <person name="Reis V.M."/>
            <person name="Zilli J."/>
            <person name="James E.K."/>
        </authorList>
    </citation>
    <scope>NUCLEOTIDE SEQUENCE</scope>
    <source>
        <strain evidence="1">JPY452</strain>
    </source>
</reference>
<evidence type="ECO:0000313" key="2">
    <source>
        <dbReference type="Proteomes" id="UP001392318"/>
    </source>
</evidence>
<proteinExistence type="predicted"/>
<dbReference type="Proteomes" id="UP001392318">
    <property type="component" value="Unassembled WGS sequence"/>
</dbReference>
<keyword evidence="2" id="KW-1185">Reference proteome</keyword>
<name>A0ACC6RYN0_9BURK</name>
<sequence>MARTTVYRYRWWDASTDSNDVRPVRGTREAIERISGEIIEESAEEVDASLLDGNGFIRDDRAT</sequence>
<protein>
    <submittedName>
        <fullName evidence="1">Uncharacterized protein</fullName>
    </submittedName>
</protein>
<accession>A0ACC6RYN0</accession>